<evidence type="ECO:0000256" key="3">
    <source>
        <dbReference type="ARBA" id="ARBA00023125"/>
    </source>
</evidence>
<dbReference type="InterPro" id="IPR036390">
    <property type="entry name" value="WH_DNA-bd_sf"/>
</dbReference>
<dbReference type="InterPro" id="IPR037171">
    <property type="entry name" value="NagB/RpiA_transferase-like"/>
</dbReference>
<evidence type="ECO:0000256" key="2">
    <source>
        <dbReference type="ARBA" id="ARBA00023015"/>
    </source>
</evidence>
<dbReference type="Pfam" id="PF04198">
    <property type="entry name" value="Sugar-bind"/>
    <property type="match status" value="1"/>
</dbReference>
<protein>
    <submittedName>
        <fullName evidence="7">Sugar-binding transcriptional regulator</fullName>
    </submittedName>
</protein>
<keyword evidence="3" id="KW-0238">DNA-binding</keyword>
<comment type="caution">
    <text evidence="7">The sequence shown here is derived from an EMBL/GenBank/DDBJ whole genome shotgun (WGS) entry which is preliminary data.</text>
</comment>
<dbReference type="PANTHER" id="PTHR34294:SF1">
    <property type="entry name" value="TRANSCRIPTIONAL REGULATOR LSRR"/>
    <property type="match status" value="1"/>
</dbReference>
<organism evidence="7 8">
    <name type="scientific">Candidatus Thalassospirochaeta sargassi</name>
    <dbReference type="NCBI Taxonomy" id="3119039"/>
    <lineage>
        <taxon>Bacteria</taxon>
        <taxon>Pseudomonadati</taxon>
        <taxon>Spirochaetota</taxon>
        <taxon>Spirochaetia</taxon>
        <taxon>Spirochaetales</taxon>
        <taxon>Spirochaetaceae</taxon>
        <taxon>Candidatus Thalassospirochaeta</taxon>
    </lineage>
</organism>
<dbReference type="Pfam" id="PF13545">
    <property type="entry name" value="HTH_Crp_2"/>
    <property type="match status" value="1"/>
</dbReference>
<evidence type="ECO:0000259" key="6">
    <source>
        <dbReference type="Pfam" id="PF13545"/>
    </source>
</evidence>
<dbReference type="EMBL" id="JAQQAL010000024">
    <property type="protein sequence ID" value="MDC7227270.1"/>
    <property type="molecule type" value="Genomic_DNA"/>
</dbReference>
<name>A0AAJ1MN41_9SPIO</name>
<accession>A0AAJ1MN41</accession>
<dbReference type="SUPFAM" id="SSF46785">
    <property type="entry name" value="Winged helix' DNA-binding domain"/>
    <property type="match status" value="1"/>
</dbReference>
<dbReference type="Proteomes" id="UP001221217">
    <property type="component" value="Unassembled WGS sequence"/>
</dbReference>
<dbReference type="Gene3D" id="3.40.50.1360">
    <property type="match status" value="1"/>
</dbReference>
<evidence type="ECO:0000259" key="5">
    <source>
        <dbReference type="Pfam" id="PF04198"/>
    </source>
</evidence>
<dbReference type="GO" id="GO:0006355">
    <property type="term" value="P:regulation of DNA-templated transcription"/>
    <property type="evidence" value="ECO:0007669"/>
    <property type="project" value="InterPro"/>
</dbReference>
<evidence type="ECO:0000256" key="4">
    <source>
        <dbReference type="ARBA" id="ARBA00023163"/>
    </source>
</evidence>
<dbReference type="InterPro" id="IPR012318">
    <property type="entry name" value="HTH_CRP"/>
</dbReference>
<sequence>MIEKKILTKIAYYYYKLELTQNEIAQRLGMSRQRVNRLLKRCREEGIVEIRIAGFEESFVELEGELESKYGLKQVIITPEAETGQLYDVLGAAAADYAGEIIATQSIIGISWGRTMYSMAQHMPSRSPGNPELKVVQLVGNMGELNRDVQPDEVTRLFASKLGASPVLLYAPVYIKNKVAKFTLVHEESIKSVLELMPLCESVFLSISGIQNNYTWLNQTVIEDEYIRELREKRAVGNICLRYFDEDGTCIDSELHRLEIGITGETLKSIPNVVCAAGGEDKYDALYSAIKGGFINTLITDKATADFLNRQQPL</sequence>
<feature type="domain" description="HTH crp-type" evidence="6">
    <location>
        <begin position="16"/>
        <end position="50"/>
    </location>
</feature>
<evidence type="ECO:0000313" key="8">
    <source>
        <dbReference type="Proteomes" id="UP001221217"/>
    </source>
</evidence>
<evidence type="ECO:0000313" key="7">
    <source>
        <dbReference type="EMBL" id="MDC7227270.1"/>
    </source>
</evidence>
<dbReference type="InterPro" id="IPR007324">
    <property type="entry name" value="Sugar-bd_dom_put"/>
</dbReference>
<dbReference type="GO" id="GO:0003677">
    <property type="term" value="F:DNA binding"/>
    <property type="evidence" value="ECO:0007669"/>
    <property type="project" value="UniProtKB-KW"/>
</dbReference>
<dbReference type="GO" id="GO:0030246">
    <property type="term" value="F:carbohydrate binding"/>
    <property type="evidence" value="ECO:0007669"/>
    <property type="project" value="InterPro"/>
</dbReference>
<reference evidence="7 8" key="1">
    <citation type="submission" date="2022-12" db="EMBL/GenBank/DDBJ databases">
        <title>Metagenome assembled genome from gulf of manar.</title>
        <authorList>
            <person name="Kohli P."/>
            <person name="Pk S."/>
            <person name="Venkata Ramana C."/>
            <person name="Sasikala C."/>
        </authorList>
    </citation>
    <scope>NUCLEOTIDE SEQUENCE [LARGE SCALE GENOMIC DNA]</scope>
    <source>
        <strain evidence="7">JB008</strain>
    </source>
</reference>
<dbReference type="SUPFAM" id="SSF100950">
    <property type="entry name" value="NagB/RpiA/CoA transferase-like"/>
    <property type="match status" value="1"/>
</dbReference>
<proteinExistence type="inferred from homology"/>
<dbReference type="AlphaFoldDB" id="A0AAJ1MN41"/>
<dbReference type="PANTHER" id="PTHR34294">
    <property type="entry name" value="TRANSCRIPTIONAL REGULATOR-RELATED"/>
    <property type="match status" value="1"/>
</dbReference>
<gene>
    <name evidence="7" type="ORF">PQJ61_10965</name>
</gene>
<dbReference type="PRINTS" id="PR00034">
    <property type="entry name" value="HTHCRP"/>
</dbReference>
<dbReference type="InterPro" id="IPR051054">
    <property type="entry name" value="SorC_transcr_regulators"/>
</dbReference>
<dbReference type="InterPro" id="IPR036388">
    <property type="entry name" value="WH-like_DNA-bd_sf"/>
</dbReference>
<feature type="domain" description="Sugar-binding" evidence="5">
    <location>
        <begin position="60"/>
        <end position="308"/>
    </location>
</feature>
<dbReference type="Gene3D" id="1.10.10.10">
    <property type="entry name" value="Winged helix-like DNA-binding domain superfamily/Winged helix DNA-binding domain"/>
    <property type="match status" value="1"/>
</dbReference>
<comment type="similarity">
    <text evidence="1">Belongs to the SorC transcriptional regulatory family.</text>
</comment>
<evidence type="ECO:0000256" key="1">
    <source>
        <dbReference type="ARBA" id="ARBA00010466"/>
    </source>
</evidence>
<keyword evidence="2" id="KW-0805">Transcription regulation</keyword>
<keyword evidence="4" id="KW-0804">Transcription</keyword>